<evidence type="ECO:0000313" key="1">
    <source>
        <dbReference type="EMBL" id="MFJ1470050.1"/>
    </source>
</evidence>
<comment type="caution">
    <text evidence="1">The sequence shown here is derived from an EMBL/GenBank/DDBJ whole genome shotgun (WGS) entry which is preliminary data.</text>
</comment>
<dbReference type="EMBL" id="JASNRB020000013">
    <property type="protein sequence ID" value="MFJ1470050.1"/>
    <property type="molecule type" value="Genomic_DNA"/>
</dbReference>
<dbReference type="Proteomes" id="UP001168096">
    <property type="component" value="Unassembled WGS sequence"/>
</dbReference>
<organism evidence="1 2">
    <name type="scientific">Massilia orientalis</name>
    <dbReference type="NCBI Taxonomy" id="3050128"/>
    <lineage>
        <taxon>Bacteria</taxon>
        <taxon>Pseudomonadati</taxon>
        <taxon>Pseudomonadota</taxon>
        <taxon>Betaproteobacteria</taxon>
        <taxon>Burkholderiales</taxon>
        <taxon>Oxalobacteraceae</taxon>
        <taxon>Telluria group</taxon>
        <taxon>Massilia</taxon>
    </lineage>
</organism>
<keyword evidence="2" id="KW-1185">Reference proteome</keyword>
<reference evidence="1" key="1">
    <citation type="submission" date="2024-11" db="EMBL/GenBank/DDBJ databases">
        <title>Description of Massilia orientalis sp. nov., isolated from rhizosphere soil of Ageratina adenophora.</title>
        <authorList>
            <person name="Wang Y."/>
        </authorList>
    </citation>
    <scope>NUCLEOTIDE SEQUENCE</scope>
    <source>
        <strain evidence="1">YIM B02787</strain>
    </source>
</reference>
<gene>
    <name evidence="1" type="ORF">QPK29_020245</name>
</gene>
<sequence length="210" mass="23245">MKTDTEEYVLDLSALQDLLSQQLRDDAESVCNEMVAPTLNRVRAEAAEPASYRLLALRTSRMSDARQHMQQRMLAVAEHRLPLEKESQRIALVSEVGRALESCLRVLESTDLRESTVLVAENVEAMSHNIGTMSTLLAHRYPPLSNKLAEASLRATEIGANVDRIAAEMKSAYEQVRAELAQTGLRLADVPAPPVIRKGEETTPMRAPVV</sequence>
<accession>A0ACC7MD59</accession>
<evidence type="ECO:0000313" key="2">
    <source>
        <dbReference type="Proteomes" id="UP001168096"/>
    </source>
</evidence>
<proteinExistence type="predicted"/>
<protein>
    <submittedName>
        <fullName evidence="1">Uncharacterized protein</fullName>
    </submittedName>
</protein>
<name>A0ACC7MD59_9BURK</name>